<gene>
    <name evidence="3" type="ORF">DU000_01605</name>
</gene>
<dbReference type="InterPro" id="IPR022996">
    <property type="entry name" value="UPF0310"/>
</dbReference>
<comment type="caution">
    <text evidence="3">The sequence shown here is derived from an EMBL/GenBank/DDBJ whole genome shotgun (WGS) entry which is preliminary data.</text>
</comment>
<name>A0A368L7B0_9BURK</name>
<evidence type="ECO:0000259" key="2">
    <source>
        <dbReference type="Pfam" id="PF01878"/>
    </source>
</evidence>
<sequence length="159" mass="18126">MTILSRSASHSAPRYWIGVVSDSHVQRGVTGGFCQLCHGKAAPLKRMQQGDWLIYYSPKYDMNRTEPYQAFTALGRVADNAIYQFAMTPDFIPWRRQIDYLSVTPAPIRPLLDQLDFIQDKQHWGAVFRHGYVEINQRDFLLISQALGVSCCLFLADPA</sequence>
<dbReference type="Pfam" id="PF01878">
    <property type="entry name" value="EVE"/>
    <property type="match status" value="1"/>
</dbReference>
<dbReference type="InterPro" id="IPR015947">
    <property type="entry name" value="PUA-like_sf"/>
</dbReference>
<evidence type="ECO:0000313" key="4">
    <source>
        <dbReference type="Proteomes" id="UP000252357"/>
    </source>
</evidence>
<dbReference type="CDD" id="cd21132">
    <property type="entry name" value="EVE-like"/>
    <property type="match status" value="1"/>
</dbReference>
<accession>A0A368L7B0</accession>
<dbReference type="NCBIfam" id="NF002616">
    <property type="entry name" value="PRK02268.1-2"/>
    <property type="match status" value="1"/>
</dbReference>
<dbReference type="AlphaFoldDB" id="A0A368L7B0"/>
<dbReference type="HAMAP" id="MF_00771">
    <property type="entry name" value="UPF0310"/>
    <property type="match status" value="1"/>
</dbReference>
<dbReference type="SUPFAM" id="SSF88697">
    <property type="entry name" value="PUA domain-like"/>
    <property type="match status" value="1"/>
</dbReference>
<keyword evidence="4" id="KW-1185">Reference proteome</keyword>
<dbReference type="Gene3D" id="3.10.590.10">
    <property type="entry name" value="ph1033 like domains"/>
    <property type="match status" value="1"/>
</dbReference>
<dbReference type="InterPro" id="IPR002740">
    <property type="entry name" value="EVE_domain"/>
</dbReference>
<evidence type="ECO:0000256" key="1">
    <source>
        <dbReference type="HAMAP-Rule" id="MF_00771"/>
    </source>
</evidence>
<reference evidence="3 4" key="1">
    <citation type="journal article" date="2018" name="Int. J. Syst. Evol. Microbiol.">
        <title>Parvibium lacunae gen. nov., sp. nov., a new member of the family Alcaligenaceae isolated from a freshwater pond.</title>
        <authorList>
            <person name="Chen W.M."/>
            <person name="Xie P.B."/>
            <person name="Hsu M.Y."/>
            <person name="Sheu S.Y."/>
        </authorList>
    </citation>
    <scope>NUCLEOTIDE SEQUENCE [LARGE SCALE GENOMIC DNA]</scope>
    <source>
        <strain evidence="3 4">KMB9</strain>
    </source>
</reference>
<feature type="domain" description="EVE" evidence="2">
    <location>
        <begin position="14"/>
        <end position="145"/>
    </location>
</feature>
<comment type="similarity">
    <text evidence="1">Belongs to the UPF0310 family.</text>
</comment>
<dbReference type="Proteomes" id="UP000252357">
    <property type="component" value="Unassembled WGS sequence"/>
</dbReference>
<dbReference type="EMBL" id="QPGB01000001">
    <property type="protein sequence ID" value="RCS59452.1"/>
    <property type="molecule type" value="Genomic_DNA"/>
</dbReference>
<dbReference type="RefSeq" id="WP_114401603.1">
    <property type="nucleotide sequence ID" value="NZ_QPGB01000001.1"/>
</dbReference>
<protein>
    <recommendedName>
        <fullName evidence="1">UPF0310 protein DU000_01605</fullName>
    </recommendedName>
</protein>
<dbReference type="OrthoDB" id="9793567at2"/>
<evidence type="ECO:0000313" key="3">
    <source>
        <dbReference type="EMBL" id="RCS59452.1"/>
    </source>
</evidence>
<organism evidence="3 4">
    <name type="scientific">Parvibium lacunae</name>
    <dbReference type="NCBI Taxonomy" id="1888893"/>
    <lineage>
        <taxon>Bacteria</taxon>
        <taxon>Pseudomonadati</taxon>
        <taxon>Pseudomonadota</taxon>
        <taxon>Betaproteobacteria</taxon>
        <taxon>Burkholderiales</taxon>
        <taxon>Alcaligenaceae</taxon>
        <taxon>Parvibium</taxon>
    </lineage>
</organism>
<proteinExistence type="inferred from homology"/>